<dbReference type="HOGENOM" id="CLU_031618_1_3_11"/>
<dbReference type="PROSITE" id="PS00683">
    <property type="entry name" value="RHODANESE_2"/>
    <property type="match status" value="1"/>
</dbReference>
<organism evidence="5 6">
    <name type="scientific">Conexibacter woesei (strain DSM 14684 / CCUG 47730 / CIP 108061 / JCM 11494 / NBRC 100937 / ID131577)</name>
    <dbReference type="NCBI Taxonomy" id="469383"/>
    <lineage>
        <taxon>Bacteria</taxon>
        <taxon>Bacillati</taxon>
        <taxon>Actinomycetota</taxon>
        <taxon>Thermoleophilia</taxon>
        <taxon>Solirubrobacterales</taxon>
        <taxon>Conexibacteraceae</taxon>
        <taxon>Conexibacter</taxon>
    </lineage>
</organism>
<proteinExistence type="predicted"/>
<dbReference type="InterPro" id="IPR001307">
    <property type="entry name" value="Thiosulphate_STrfase_CS"/>
</dbReference>
<reference evidence="6" key="2">
    <citation type="submission" date="2010-01" db="EMBL/GenBank/DDBJ databases">
        <title>The complete genome of Conexibacter woesei DSM 14684.</title>
        <authorList>
            <consortium name="US DOE Joint Genome Institute (JGI-PGF)"/>
            <person name="Lucas S."/>
            <person name="Copeland A."/>
            <person name="Lapidus A."/>
            <person name="Glavina del Rio T."/>
            <person name="Dalin E."/>
            <person name="Tice H."/>
            <person name="Bruce D."/>
            <person name="Goodwin L."/>
            <person name="Pitluck S."/>
            <person name="Kyrpides N."/>
            <person name="Mavromatis K."/>
            <person name="Ivanova N."/>
            <person name="Mikhailova N."/>
            <person name="Chertkov O."/>
            <person name="Brettin T."/>
            <person name="Detter J.C."/>
            <person name="Han C."/>
            <person name="Larimer F."/>
            <person name="Land M."/>
            <person name="Hauser L."/>
            <person name="Markowitz V."/>
            <person name="Cheng J.-F."/>
            <person name="Hugenholtz P."/>
            <person name="Woyke T."/>
            <person name="Wu D."/>
            <person name="Pukall R."/>
            <person name="Steenblock K."/>
            <person name="Schneider S."/>
            <person name="Klenk H.-P."/>
            <person name="Eisen J.A."/>
        </authorList>
    </citation>
    <scope>NUCLEOTIDE SEQUENCE [LARGE SCALE GENOMIC DNA]</scope>
    <source>
        <strain evidence="6">DSM 14684 / CIP 108061 / JCM 11494 / NBRC 100937 / ID131577</strain>
    </source>
</reference>
<dbReference type="OrthoDB" id="9781034at2"/>
<reference evidence="5 6" key="1">
    <citation type="journal article" date="2010" name="Stand. Genomic Sci.">
        <title>Complete genome sequence of Conexibacter woesei type strain (ID131577).</title>
        <authorList>
            <person name="Pukall R."/>
            <person name="Lapidus A."/>
            <person name="Glavina Del Rio T."/>
            <person name="Copeland A."/>
            <person name="Tice H."/>
            <person name="Cheng J.-F."/>
            <person name="Lucas S."/>
            <person name="Chen F."/>
            <person name="Nolan M."/>
            <person name="Bruce D."/>
            <person name="Goodwin L."/>
            <person name="Pitluck S."/>
            <person name="Mavromatis K."/>
            <person name="Ivanova N."/>
            <person name="Ovchinnikova G."/>
            <person name="Pati A."/>
            <person name="Chen A."/>
            <person name="Palaniappan K."/>
            <person name="Land M."/>
            <person name="Hauser L."/>
            <person name="Chang Y.-J."/>
            <person name="Jeffries C.D."/>
            <person name="Chain P."/>
            <person name="Meincke L."/>
            <person name="Sims D."/>
            <person name="Brettin T."/>
            <person name="Detter J.C."/>
            <person name="Rohde M."/>
            <person name="Goeker M."/>
            <person name="Bristow J."/>
            <person name="Eisen J.A."/>
            <person name="Markowitz V."/>
            <person name="Kyrpides N.C."/>
            <person name="Klenk H.-P."/>
            <person name="Hugenholtz P."/>
        </authorList>
    </citation>
    <scope>NUCLEOTIDE SEQUENCE [LARGE SCALE GENOMIC DNA]</scope>
    <source>
        <strain evidence="6">DSM 14684 / CIP 108061 / JCM 11494 / NBRC 100937 / ID131577</strain>
    </source>
</reference>
<dbReference type="PANTHER" id="PTHR43855:SF1">
    <property type="entry name" value="THIOSULFATE SULFURTRANSFERASE"/>
    <property type="match status" value="1"/>
</dbReference>
<keyword evidence="6" id="KW-1185">Reference proteome</keyword>
<dbReference type="RefSeq" id="WP_012935531.1">
    <property type="nucleotide sequence ID" value="NC_013739.1"/>
</dbReference>
<dbReference type="KEGG" id="cwo:Cwoe_4065"/>
<feature type="domain" description="Rhodanese" evidence="4">
    <location>
        <begin position="159"/>
        <end position="281"/>
    </location>
</feature>
<protein>
    <recommendedName>
        <fullName evidence="3">Sulfurtransferase</fullName>
    </recommendedName>
</protein>
<dbReference type="PANTHER" id="PTHR43855">
    <property type="entry name" value="THIOSULFATE SULFURTRANSFERASE"/>
    <property type="match status" value="1"/>
</dbReference>
<dbReference type="AlphaFoldDB" id="D3F4M3"/>
<dbReference type="InterPro" id="IPR036873">
    <property type="entry name" value="Rhodanese-like_dom_sf"/>
</dbReference>
<evidence type="ECO:0000313" key="6">
    <source>
        <dbReference type="Proteomes" id="UP000008229"/>
    </source>
</evidence>
<dbReference type="eggNOG" id="COG2897">
    <property type="taxonomic scope" value="Bacteria"/>
</dbReference>
<dbReference type="Pfam" id="PF00581">
    <property type="entry name" value="Rhodanese"/>
    <property type="match status" value="2"/>
</dbReference>
<keyword evidence="1" id="KW-0677">Repeat</keyword>
<dbReference type="SMART" id="SM00450">
    <property type="entry name" value="RHOD"/>
    <property type="match status" value="2"/>
</dbReference>
<evidence type="ECO:0000256" key="3">
    <source>
        <dbReference type="RuleBase" id="RU000507"/>
    </source>
</evidence>
<evidence type="ECO:0000259" key="4">
    <source>
        <dbReference type="PROSITE" id="PS50206"/>
    </source>
</evidence>
<evidence type="ECO:0000313" key="5">
    <source>
        <dbReference type="EMBL" id="ADB52480.1"/>
    </source>
</evidence>
<dbReference type="Gene3D" id="3.40.250.10">
    <property type="entry name" value="Rhodanese-like domain"/>
    <property type="match status" value="2"/>
</dbReference>
<sequence>MPEAMVTAAWLREHIEDPLVRVVEIQYEPDEFPYGDGHVPGALNWFWQDAFWHPTDRQFATPQAMAEWLGRAGVTPEHTLVLYSGRSQYAMYGSWAFGTMCGHADIRVMGGGHRAWVGAGGELTRDVPSFEPVDYGTPARSERVDDSRVSLEELRGLLGKDGVRILDARYDEEYSGARVKPGTGVDHGAQRHGRIPGAQSLPFRTLMDEAFRMKSLEEIEGLFRAVGAAPDQTDQVVVYCRLGHRASMLWFVATHLLGWDHVRVYDGSWTEWGSVVGVPVEK</sequence>
<feature type="domain" description="Rhodanese" evidence="4">
    <location>
        <begin position="26"/>
        <end position="125"/>
    </location>
</feature>
<evidence type="ECO:0000256" key="2">
    <source>
        <dbReference type="ARBA" id="ARBA00047549"/>
    </source>
</evidence>
<comment type="catalytic activity">
    <reaction evidence="2">
        <text>thiosulfate + hydrogen cyanide = thiocyanate + sulfite + 2 H(+)</text>
        <dbReference type="Rhea" id="RHEA:16881"/>
        <dbReference type="ChEBI" id="CHEBI:15378"/>
        <dbReference type="ChEBI" id="CHEBI:17359"/>
        <dbReference type="ChEBI" id="CHEBI:18022"/>
        <dbReference type="ChEBI" id="CHEBI:18407"/>
        <dbReference type="ChEBI" id="CHEBI:33542"/>
        <dbReference type="EC" id="2.8.1.1"/>
    </reaction>
</comment>
<dbReference type="EMBL" id="CP001854">
    <property type="protein sequence ID" value="ADB52480.1"/>
    <property type="molecule type" value="Genomic_DNA"/>
</dbReference>
<accession>D3F4M3</accession>
<dbReference type="CDD" id="cd01449">
    <property type="entry name" value="TST_Repeat_2"/>
    <property type="match status" value="1"/>
</dbReference>
<dbReference type="InterPro" id="IPR001763">
    <property type="entry name" value="Rhodanese-like_dom"/>
</dbReference>
<dbReference type="STRING" id="469383.Cwoe_4065"/>
<dbReference type="SUPFAM" id="SSF52821">
    <property type="entry name" value="Rhodanese/Cell cycle control phosphatase"/>
    <property type="match status" value="2"/>
</dbReference>
<name>D3F4M3_CONWI</name>
<dbReference type="CDD" id="cd01448">
    <property type="entry name" value="TST_Repeat_1"/>
    <property type="match status" value="1"/>
</dbReference>
<dbReference type="PROSITE" id="PS50206">
    <property type="entry name" value="RHODANESE_3"/>
    <property type="match status" value="2"/>
</dbReference>
<evidence type="ECO:0000256" key="1">
    <source>
        <dbReference type="ARBA" id="ARBA00022737"/>
    </source>
</evidence>
<gene>
    <name evidence="5" type="ordered locus">Cwoe_4065</name>
</gene>
<keyword evidence="3" id="KW-0808">Transferase</keyword>
<dbReference type="GO" id="GO:0004792">
    <property type="term" value="F:thiosulfate-cyanide sulfurtransferase activity"/>
    <property type="evidence" value="ECO:0007669"/>
    <property type="project" value="UniProtKB-EC"/>
</dbReference>
<dbReference type="Proteomes" id="UP000008229">
    <property type="component" value="Chromosome"/>
</dbReference>
<dbReference type="InterPro" id="IPR051126">
    <property type="entry name" value="Thiosulfate_sulfurtransferase"/>
</dbReference>